<comment type="caution">
    <text evidence="8">The sequence shown here is derived from an EMBL/GenBank/DDBJ whole genome shotgun (WGS) entry which is preliminary data.</text>
</comment>
<dbReference type="GO" id="GO:0016746">
    <property type="term" value="F:acyltransferase activity"/>
    <property type="evidence" value="ECO:0007669"/>
    <property type="project" value="UniProtKB-KW"/>
</dbReference>
<dbReference type="Pfam" id="PF17836">
    <property type="entry name" value="PglD_N"/>
    <property type="match status" value="1"/>
</dbReference>
<dbReference type="PROSITE" id="PS00101">
    <property type="entry name" value="HEXAPEP_TRANSFERASES"/>
    <property type="match status" value="1"/>
</dbReference>
<dbReference type="Proteomes" id="UP000028531">
    <property type="component" value="Unassembled WGS sequence"/>
</dbReference>
<dbReference type="OrthoDB" id="708224at2"/>
<protein>
    <submittedName>
        <fullName evidence="9">Sugar O-acyltransferase (Sialic acid O-acetyltransferase NeuD family)</fullName>
    </submittedName>
</protein>
<evidence type="ECO:0000313" key="8">
    <source>
        <dbReference type="EMBL" id="KEZ93757.1"/>
    </source>
</evidence>
<dbReference type="InterPro" id="IPR011004">
    <property type="entry name" value="Trimer_LpxA-like_sf"/>
</dbReference>
<evidence type="ECO:0000313" key="9">
    <source>
        <dbReference type="EMBL" id="PRX14354.1"/>
    </source>
</evidence>
<dbReference type="Gene3D" id="3.40.50.20">
    <property type="match status" value="1"/>
</dbReference>
<feature type="site" description="Increases basicity of active site His" evidence="5">
    <location>
        <position position="140"/>
    </location>
</feature>
<dbReference type="EMBL" id="PVNA01000002">
    <property type="protein sequence ID" value="PRX14354.1"/>
    <property type="molecule type" value="Genomic_DNA"/>
</dbReference>
<accession>A0A084JXS3</accession>
<keyword evidence="11" id="KW-1185">Reference proteome</keyword>
<feature type="binding site" evidence="6">
    <location>
        <position position="71"/>
    </location>
    <ligand>
        <name>substrate</name>
    </ligand>
</feature>
<evidence type="ECO:0000256" key="2">
    <source>
        <dbReference type="ARBA" id="ARBA00022679"/>
    </source>
</evidence>
<dbReference type="Proteomes" id="UP000239997">
    <property type="component" value="Unassembled WGS sequence"/>
</dbReference>
<dbReference type="Pfam" id="PF00132">
    <property type="entry name" value="Hexapep"/>
    <property type="match status" value="2"/>
</dbReference>
<dbReference type="NCBIfam" id="TIGR03570">
    <property type="entry name" value="NeuD_NnaD"/>
    <property type="match status" value="1"/>
</dbReference>
<feature type="active site" description="Proton acceptor" evidence="5">
    <location>
        <position position="139"/>
    </location>
</feature>
<name>A0A084JXS3_NONUL</name>
<comment type="similarity">
    <text evidence="1">Belongs to the transferase hexapeptide repeat family.</text>
</comment>
<proteinExistence type="inferred from homology"/>
<organism evidence="8 10">
    <name type="scientific">Nonlabens ulvanivorans</name>
    <name type="common">Persicivirga ulvanivorans</name>
    <dbReference type="NCBI Taxonomy" id="906888"/>
    <lineage>
        <taxon>Bacteria</taxon>
        <taxon>Pseudomonadati</taxon>
        <taxon>Bacteroidota</taxon>
        <taxon>Flavobacteriia</taxon>
        <taxon>Flavobacteriales</taxon>
        <taxon>Flavobacteriaceae</taxon>
        <taxon>Nonlabens</taxon>
    </lineage>
</organism>
<evidence type="ECO:0000313" key="10">
    <source>
        <dbReference type="Proteomes" id="UP000028531"/>
    </source>
</evidence>
<evidence type="ECO:0000259" key="7">
    <source>
        <dbReference type="Pfam" id="PF17836"/>
    </source>
</evidence>
<dbReference type="EMBL" id="JPJI01000026">
    <property type="protein sequence ID" value="KEZ93757.1"/>
    <property type="molecule type" value="Genomic_DNA"/>
</dbReference>
<dbReference type="InterPro" id="IPR050179">
    <property type="entry name" value="Trans_hexapeptide_repeat"/>
</dbReference>
<keyword evidence="4" id="KW-0012">Acyltransferase</keyword>
<dbReference type="AlphaFoldDB" id="A0A084JXS3"/>
<evidence type="ECO:0000256" key="6">
    <source>
        <dbReference type="PIRSR" id="PIRSR620019-2"/>
    </source>
</evidence>
<evidence type="ECO:0000256" key="4">
    <source>
        <dbReference type="ARBA" id="ARBA00023315"/>
    </source>
</evidence>
<keyword evidence="3" id="KW-0677">Repeat</keyword>
<gene>
    <name evidence="8" type="ORF">IL45_06025</name>
    <name evidence="9" type="ORF">LY02_01384</name>
</gene>
<dbReference type="InterPro" id="IPR041561">
    <property type="entry name" value="PglD_N"/>
</dbReference>
<dbReference type="CDD" id="cd03360">
    <property type="entry name" value="LbH_AT_putative"/>
    <property type="match status" value="1"/>
</dbReference>
<reference evidence="8 10" key="1">
    <citation type="submission" date="2014-07" db="EMBL/GenBank/DDBJ databases">
        <title>Draft genome sequence of Nonlabens ulvanivorans, an ulvan degrading bacterium.</title>
        <authorList>
            <person name="Kopel M."/>
            <person name="Helbert W."/>
            <person name="Henrissat B."/>
            <person name="Doniger T."/>
            <person name="Banin E."/>
        </authorList>
    </citation>
    <scope>NUCLEOTIDE SEQUENCE [LARGE SCALE GENOMIC DNA]</scope>
    <source>
        <strain evidence="8 10">PLR</strain>
    </source>
</reference>
<keyword evidence="2" id="KW-0808">Transferase</keyword>
<sequence length="212" mass="22332">MVIAGSQGHAHEVFEILKLNGFKNEDIAFFDDVNSIQNVQLPDLCKHLKSINELTSWMNSTNDNSYVYGLGGLNAKVIIENKFSDIGALLKQVIAPSSIIGEDKITLGIGIQIMSQACITTHVTIGDHCLINAGSRLLHDVVIGNNCDIAPAALILGRATIGNNCFIGASATILPDITIGDNATIGAGAVVTENIPANAVAVGVPARVIKYK</sequence>
<dbReference type="InterPro" id="IPR020019">
    <property type="entry name" value="AcTrfase_PglD-like"/>
</dbReference>
<evidence type="ECO:0000256" key="3">
    <source>
        <dbReference type="ARBA" id="ARBA00022737"/>
    </source>
</evidence>
<reference evidence="9 11" key="2">
    <citation type="submission" date="2018-03" db="EMBL/GenBank/DDBJ databases">
        <title>Genomic Encyclopedia of Archaeal and Bacterial Type Strains, Phase II (KMG-II): from individual species to whole genera.</title>
        <authorList>
            <person name="Goeker M."/>
        </authorList>
    </citation>
    <scope>NUCLEOTIDE SEQUENCE [LARGE SCALE GENOMIC DNA]</scope>
    <source>
        <strain evidence="9 11">DSM 22727</strain>
    </source>
</reference>
<dbReference type="InterPro" id="IPR001451">
    <property type="entry name" value="Hexapep"/>
</dbReference>
<dbReference type="Gene3D" id="2.160.10.10">
    <property type="entry name" value="Hexapeptide repeat proteins"/>
    <property type="match status" value="1"/>
</dbReference>
<dbReference type="InterPro" id="IPR018357">
    <property type="entry name" value="Hexapep_transf_CS"/>
</dbReference>
<dbReference type="RefSeq" id="WP_036581445.1">
    <property type="nucleotide sequence ID" value="NZ_JPJI01000026.1"/>
</dbReference>
<evidence type="ECO:0000256" key="5">
    <source>
        <dbReference type="PIRSR" id="PIRSR620019-1"/>
    </source>
</evidence>
<dbReference type="PANTHER" id="PTHR43300">
    <property type="entry name" value="ACETYLTRANSFERASE"/>
    <property type="match status" value="1"/>
</dbReference>
<evidence type="ECO:0000313" key="11">
    <source>
        <dbReference type="Proteomes" id="UP000239997"/>
    </source>
</evidence>
<feature type="domain" description="PglD N-terminal" evidence="7">
    <location>
        <begin position="2"/>
        <end position="55"/>
    </location>
</feature>
<evidence type="ECO:0000256" key="1">
    <source>
        <dbReference type="ARBA" id="ARBA00007274"/>
    </source>
</evidence>
<dbReference type="SUPFAM" id="SSF51161">
    <property type="entry name" value="Trimeric LpxA-like enzymes"/>
    <property type="match status" value="1"/>
</dbReference>